<dbReference type="PROSITE" id="PS51257">
    <property type="entry name" value="PROKAR_LIPOPROTEIN"/>
    <property type="match status" value="1"/>
</dbReference>
<organism evidence="2 3">
    <name type="scientific">Ancylostoma ceylanicum</name>
    <dbReference type="NCBI Taxonomy" id="53326"/>
    <lineage>
        <taxon>Eukaryota</taxon>
        <taxon>Metazoa</taxon>
        <taxon>Ecdysozoa</taxon>
        <taxon>Nematoda</taxon>
        <taxon>Chromadorea</taxon>
        <taxon>Rhabditida</taxon>
        <taxon>Rhabditina</taxon>
        <taxon>Rhabditomorpha</taxon>
        <taxon>Strongyloidea</taxon>
        <taxon>Ancylostomatidae</taxon>
        <taxon>Ancylostomatinae</taxon>
        <taxon>Ancylostoma</taxon>
    </lineage>
</organism>
<reference evidence="3" key="1">
    <citation type="journal article" date="2015" name="Nat. Genet.">
        <title>The genome and transcriptome of the zoonotic hookworm Ancylostoma ceylanicum identify infection-specific gene families.</title>
        <authorList>
            <person name="Schwarz E.M."/>
            <person name="Hu Y."/>
            <person name="Antoshechkin I."/>
            <person name="Miller M.M."/>
            <person name="Sternberg P.W."/>
            <person name="Aroian R.V."/>
        </authorList>
    </citation>
    <scope>NUCLEOTIDE SEQUENCE</scope>
    <source>
        <strain evidence="3">HY135</strain>
    </source>
</reference>
<gene>
    <name evidence="2" type="primary">Acey_s0011.g1541</name>
    <name evidence="2" type="synonym">Acey-flp-22</name>
    <name evidence="2" type="ORF">Y032_0011g1541</name>
</gene>
<comment type="caution">
    <text evidence="2">The sequence shown here is derived from an EMBL/GenBank/DDBJ whole genome shotgun (WGS) entry which is preliminary data.</text>
</comment>
<keyword evidence="3" id="KW-1185">Reference proteome</keyword>
<accession>A0A016VGE9</accession>
<name>A0A016VGE9_9BILA</name>
<sequence>MQRLVALVLVCLLAVACTAQDVVEDLPVVRARSLNISWGTLPQFFHSAYSIFIGNKNAPSFKRTPSAKWMRFGKRSPNAKWMRFGKRSPEAKWMRFGKRSDYEFEGDDDLY</sequence>
<dbReference type="STRING" id="53326.A0A016VGE9"/>
<keyword evidence="1" id="KW-0732">Signal</keyword>
<dbReference type="OrthoDB" id="5850318at2759"/>
<dbReference type="Proteomes" id="UP000024635">
    <property type="component" value="Unassembled WGS sequence"/>
</dbReference>
<protein>
    <submittedName>
        <fullName evidence="2">Uncharacterized protein</fullName>
    </submittedName>
</protein>
<evidence type="ECO:0000313" key="2">
    <source>
        <dbReference type="EMBL" id="EYC26067.1"/>
    </source>
</evidence>
<dbReference type="EMBL" id="JARK01001347">
    <property type="protein sequence ID" value="EYC26067.1"/>
    <property type="molecule type" value="Genomic_DNA"/>
</dbReference>
<evidence type="ECO:0000313" key="3">
    <source>
        <dbReference type="Proteomes" id="UP000024635"/>
    </source>
</evidence>
<dbReference type="AlphaFoldDB" id="A0A016VGE9"/>
<feature type="chain" id="PRO_5001489410" evidence="1">
    <location>
        <begin position="20"/>
        <end position="111"/>
    </location>
</feature>
<evidence type="ECO:0000256" key="1">
    <source>
        <dbReference type="SAM" id="SignalP"/>
    </source>
</evidence>
<proteinExistence type="predicted"/>
<feature type="signal peptide" evidence="1">
    <location>
        <begin position="1"/>
        <end position="19"/>
    </location>
</feature>